<feature type="transmembrane region" description="Helical" evidence="8">
    <location>
        <begin position="104"/>
        <end position="129"/>
    </location>
</feature>
<organism evidence="9 10">
    <name type="scientific">Clostridium thermopalmarium DSM 5974</name>
    <dbReference type="NCBI Taxonomy" id="1121340"/>
    <lineage>
        <taxon>Bacteria</taxon>
        <taxon>Bacillati</taxon>
        <taxon>Bacillota</taxon>
        <taxon>Clostridia</taxon>
        <taxon>Eubacteriales</taxon>
        <taxon>Clostridiaceae</taxon>
        <taxon>Clostridium</taxon>
    </lineage>
</organism>
<dbReference type="RefSeq" id="WP_106024244.1">
    <property type="nucleotide sequence ID" value="NZ_PVXN01000022.1"/>
</dbReference>
<dbReference type="GO" id="GO:0015295">
    <property type="term" value="F:solute:proton symporter activity"/>
    <property type="evidence" value="ECO:0007669"/>
    <property type="project" value="TreeGrafter"/>
</dbReference>
<dbReference type="GO" id="GO:0005886">
    <property type="term" value="C:plasma membrane"/>
    <property type="evidence" value="ECO:0007669"/>
    <property type="project" value="UniProtKB-SubCell"/>
</dbReference>
<keyword evidence="5 8" id="KW-0812">Transmembrane</keyword>
<evidence type="ECO:0000256" key="5">
    <source>
        <dbReference type="ARBA" id="ARBA00022692"/>
    </source>
</evidence>
<comment type="caution">
    <text evidence="9">The sequence shown here is derived from an EMBL/GenBank/DDBJ whole genome shotgun (WGS) entry which is preliminary data.</text>
</comment>
<dbReference type="Proteomes" id="UP000239614">
    <property type="component" value="Unassembled WGS sequence"/>
</dbReference>
<feature type="transmembrane region" description="Helical" evidence="8">
    <location>
        <begin position="397"/>
        <end position="423"/>
    </location>
</feature>
<evidence type="ECO:0000313" key="9">
    <source>
        <dbReference type="EMBL" id="PRR73999.1"/>
    </source>
</evidence>
<dbReference type="InterPro" id="IPR003804">
    <property type="entry name" value="Lactate_perm"/>
</dbReference>
<feature type="transmembrane region" description="Helical" evidence="8">
    <location>
        <begin position="30"/>
        <end position="48"/>
    </location>
</feature>
<comment type="subcellular location">
    <subcellularLocation>
        <location evidence="1 8">Cell membrane</location>
        <topology evidence="1 8">Multi-pass membrane protein</topology>
    </subcellularLocation>
</comment>
<feature type="transmembrane region" description="Helical" evidence="8">
    <location>
        <begin position="332"/>
        <end position="352"/>
    </location>
</feature>
<dbReference type="EMBL" id="PVXN01000022">
    <property type="protein sequence ID" value="PRR73999.1"/>
    <property type="molecule type" value="Genomic_DNA"/>
</dbReference>
<keyword evidence="7 8" id="KW-0472">Membrane</keyword>
<feature type="transmembrane region" description="Helical" evidence="8">
    <location>
        <begin position="6"/>
        <end position="23"/>
    </location>
</feature>
<evidence type="ECO:0000256" key="3">
    <source>
        <dbReference type="ARBA" id="ARBA00022448"/>
    </source>
</evidence>
<proteinExistence type="inferred from homology"/>
<feature type="transmembrane region" description="Helical" evidence="8">
    <location>
        <begin position="495"/>
        <end position="513"/>
    </location>
</feature>
<evidence type="ECO:0000256" key="7">
    <source>
        <dbReference type="ARBA" id="ARBA00023136"/>
    </source>
</evidence>
<keyword evidence="10" id="KW-1185">Reference proteome</keyword>
<comment type="similarity">
    <text evidence="2 8">Belongs to the lactate permease family.</text>
</comment>
<feature type="transmembrane region" description="Helical" evidence="8">
    <location>
        <begin position="288"/>
        <end position="312"/>
    </location>
</feature>
<evidence type="ECO:0000256" key="4">
    <source>
        <dbReference type="ARBA" id="ARBA00022475"/>
    </source>
</evidence>
<dbReference type="AlphaFoldDB" id="A0A2T0AU60"/>
<name>A0A2T0AU60_9CLOT</name>
<feature type="transmembrane region" description="Helical" evidence="8">
    <location>
        <begin position="60"/>
        <end position="83"/>
    </location>
</feature>
<feature type="transmembrane region" description="Helical" evidence="8">
    <location>
        <begin position="209"/>
        <end position="229"/>
    </location>
</feature>
<dbReference type="GO" id="GO:0015129">
    <property type="term" value="F:lactate transmembrane transporter activity"/>
    <property type="evidence" value="ECO:0007669"/>
    <property type="project" value="UniProtKB-UniRule"/>
</dbReference>
<evidence type="ECO:0000313" key="10">
    <source>
        <dbReference type="Proteomes" id="UP000239614"/>
    </source>
</evidence>
<accession>A0A2T0AU60</accession>
<dbReference type="Pfam" id="PF02652">
    <property type="entry name" value="Lactate_perm"/>
    <property type="match status" value="1"/>
</dbReference>
<keyword evidence="3 8" id="KW-0813">Transport</keyword>
<reference evidence="9 10" key="1">
    <citation type="submission" date="2018-03" db="EMBL/GenBank/DDBJ databases">
        <title>Genome sequence of Clostridium thermopalmarium DSM 5974.</title>
        <authorList>
            <person name="Poehlein A."/>
            <person name="Daniel R."/>
        </authorList>
    </citation>
    <scope>NUCLEOTIDE SEQUENCE [LARGE SCALE GENOMIC DNA]</scope>
    <source>
        <strain evidence="9 10">DSM 5974</strain>
    </source>
</reference>
<comment type="function">
    <text evidence="8">Uptake of L-lactate across the membrane. Can also transport D-lactate and glycolate.</text>
</comment>
<keyword evidence="4 8" id="KW-1003">Cell membrane</keyword>
<evidence type="ECO:0000256" key="6">
    <source>
        <dbReference type="ARBA" id="ARBA00022989"/>
    </source>
</evidence>
<feature type="transmembrane region" description="Helical" evidence="8">
    <location>
        <begin position="179"/>
        <end position="202"/>
    </location>
</feature>
<evidence type="ECO:0000256" key="1">
    <source>
        <dbReference type="ARBA" id="ARBA00004651"/>
    </source>
</evidence>
<gene>
    <name evidence="9" type="primary">lldP</name>
    <name evidence="9" type="ORF">CPAL_11240</name>
</gene>
<sequence>MLFLRFLIAILPIIWLIIGLSKIKMQGYKACSITLIITFILAIAFWKLNPGYAATAALEGILNALWPICLVIIAALFAYNLTLRTGAMDSIKKMLAGVSTDKRVLALIIGWGFGNFMEGMAGFGTAVAIPASMLAGIGLNPFAAVTACLVVNSTPTAFGSVGIPLVTLSSVTGVPSNTLAANTAIIEAILTFISPFIMVCIVGGGIKALRGSFIITLISALSFVLPWYITATVVGAELPNIVGSICCMAFTVIAAKVLNKNAEEEYCIEAQSKEEEPALTLGKGLQAWCTFILIFIMLMATSTLCPPINGLISGYKSVVSVYAGENPGKLTFSWINTPGVIILIAAFIGGLIQGAKISTMLEVLGSTLKANWKTIVTICSVMATAKIMGYSGMISDMASFLVVVAGGAYPIISPLIGAIGGFVTGSGTSTCVLFGGLQVETAKSLGFSPAWMAAANVLGGGIGKMICPQGIAIGASAINQSGSESKILGKMFKYFITYVIVSGIVCYLGTLFIK</sequence>
<keyword evidence="6 8" id="KW-1133">Transmembrane helix</keyword>
<dbReference type="PANTHER" id="PTHR30003">
    <property type="entry name" value="L-LACTATE PERMEASE"/>
    <property type="match status" value="1"/>
</dbReference>
<evidence type="ECO:0000256" key="8">
    <source>
        <dbReference type="RuleBase" id="RU365092"/>
    </source>
</evidence>
<dbReference type="OrthoDB" id="9761056at2"/>
<protein>
    <recommendedName>
        <fullName evidence="8">L-lactate permease</fullName>
    </recommendedName>
</protein>
<dbReference type="PANTHER" id="PTHR30003:SF0">
    <property type="entry name" value="GLYCOLATE PERMEASE GLCA-RELATED"/>
    <property type="match status" value="1"/>
</dbReference>
<dbReference type="NCBIfam" id="TIGR00795">
    <property type="entry name" value="lctP"/>
    <property type="match status" value="1"/>
</dbReference>
<feature type="transmembrane region" description="Helical" evidence="8">
    <location>
        <begin position="372"/>
        <end position="391"/>
    </location>
</feature>
<evidence type="ECO:0000256" key="2">
    <source>
        <dbReference type="ARBA" id="ARBA00010100"/>
    </source>
</evidence>